<feature type="signal peptide" evidence="2">
    <location>
        <begin position="1"/>
        <end position="21"/>
    </location>
</feature>
<keyword evidence="1" id="KW-0472">Membrane</keyword>
<organism evidence="3 4">
    <name type="scientific">Batillaria attramentaria</name>
    <dbReference type="NCBI Taxonomy" id="370345"/>
    <lineage>
        <taxon>Eukaryota</taxon>
        <taxon>Metazoa</taxon>
        <taxon>Spiralia</taxon>
        <taxon>Lophotrochozoa</taxon>
        <taxon>Mollusca</taxon>
        <taxon>Gastropoda</taxon>
        <taxon>Caenogastropoda</taxon>
        <taxon>Sorbeoconcha</taxon>
        <taxon>Cerithioidea</taxon>
        <taxon>Batillariidae</taxon>
        <taxon>Batillaria</taxon>
    </lineage>
</organism>
<protein>
    <submittedName>
        <fullName evidence="3">Uncharacterized protein</fullName>
    </submittedName>
</protein>
<keyword evidence="2" id="KW-0732">Signal</keyword>
<feature type="chain" id="PRO_5044775267" evidence="2">
    <location>
        <begin position="22"/>
        <end position="128"/>
    </location>
</feature>
<feature type="transmembrane region" description="Helical" evidence="1">
    <location>
        <begin position="59"/>
        <end position="78"/>
    </location>
</feature>
<name>A0ABD0LEJ8_9CAEN</name>
<keyword evidence="1" id="KW-1133">Transmembrane helix</keyword>
<keyword evidence="1" id="KW-0812">Transmembrane</keyword>
<reference evidence="3 4" key="1">
    <citation type="journal article" date="2023" name="Sci. Data">
        <title>Genome assembly of the Korean intertidal mud-creeper Batillaria attramentaria.</title>
        <authorList>
            <person name="Patra A.K."/>
            <person name="Ho P.T."/>
            <person name="Jun S."/>
            <person name="Lee S.J."/>
            <person name="Kim Y."/>
            <person name="Won Y.J."/>
        </authorList>
    </citation>
    <scope>NUCLEOTIDE SEQUENCE [LARGE SCALE GENOMIC DNA]</scope>
    <source>
        <strain evidence="3">Wonlab-2016</strain>
    </source>
</reference>
<dbReference type="EMBL" id="JACVVK020000056">
    <property type="protein sequence ID" value="KAK7497638.1"/>
    <property type="molecule type" value="Genomic_DNA"/>
</dbReference>
<dbReference type="Proteomes" id="UP001519460">
    <property type="component" value="Unassembled WGS sequence"/>
</dbReference>
<evidence type="ECO:0000313" key="3">
    <source>
        <dbReference type="EMBL" id="KAK7497638.1"/>
    </source>
</evidence>
<comment type="caution">
    <text evidence="3">The sequence shown here is derived from an EMBL/GenBank/DDBJ whole genome shotgun (WGS) entry which is preliminary data.</text>
</comment>
<accession>A0ABD0LEJ8</accession>
<dbReference type="AlphaFoldDB" id="A0ABD0LEJ8"/>
<evidence type="ECO:0000256" key="2">
    <source>
        <dbReference type="SAM" id="SignalP"/>
    </source>
</evidence>
<keyword evidence="4" id="KW-1185">Reference proteome</keyword>
<evidence type="ECO:0000313" key="4">
    <source>
        <dbReference type="Proteomes" id="UP001519460"/>
    </source>
</evidence>
<proteinExistence type="predicted"/>
<gene>
    <name evidence="3" type="ORF">BaRGS_00011033</name>
</gene>
<sequence>MRTSFSFAVNLILRLATINKAATVREIRSSIIFLTKSEVIAYKAFLCTKGPWERLTNRAYGALITYAQVFVVICFMYASLIWSGERKRVCLNLYSVLCVSRTYPGIEVTVRDLSDNKNNKRKCYGCDS</sequence>
<evidence type="ECO:0000256" key="1">
    <source>
        <dbReference type="SAM" id="Phobius"/>
    </source>
</evidence>